<dbReference type="EMBL" id="CM026433">
    <property type="protein sequence ID" value="KAG0555560.1"/>
    <property type="molecule type" value="Genomic_DNA"/>
</dbReference>
<dbReference type="Proteomes" id="UP000822688">
    <property type="component" value="Chromosome 12"/>
</dbReference>
<keyword evidence="1" id="KW-0472">Membrane</keyword>
<organism evidence="2 3">
    <name type="scientific">Ceratodon purpureus</name>
    <name type="common">Fire moss</name>
    <name type="synonym">Dicranum purpureum</name>
    <dbReference type="NCBI Taxonomy" id="3225"/>
    <lineage>
        <taxon>Eukaryota</taxon>
        <taxon>Viridiplantae</taxon>
        <taxon>Streptophyta</taxon>
        <taxon>Embryophyta</taxon>
        <taxon>Bryophyta</taxon>
        <taxon>Bryophytina</taxon>
        <taxon>Bryopsida</taxon>
        <taxon>Dicranidae</taxon>
        <taxon>Pseudoditrichales</taxon>
        <taxon>Ditrichaceae</taxon>
        <taxon>Ceratodon</taxon>
    </lineage>
</organism>
<protein>
    <submittedName>
        <fullName evidence="2">Uncharacterized protein</fullName>
    </submittedName>
</protein>
<gene>
    <name evidence="2" type="ORF">KC19_12G177900</name>
</gene>
<keyword evidence="1" id="KW-0812">Transmembrane</keyword>
<feature type="transmembrane region" description="Helical" evidence="1">
    <location>
        <begin position="36"/>
        <end position="54"/>
    </location>
</feature>
<evidence type="ECO:0000313" key="2">
    <source>
        <dbReference type="EMBL" id="KAG0555560.1"/>
    </source>
</evidence>
<keyword evidence="1" id="KW-1133">Transmembrane helix</keyword>
<accession>A0A8T0G912</accession>
<reference evidence="2" key="1">
    <citation type="submission" date="2020-06" db="EMBL/GenBank/DDBJ databases">
        <title>WGS assembly of Ceratodon purpureus strain R40.</title>
        <authorList>
            <person name="Carey S.B."/>
            <person name="Jenkins J."/>
            <person name="Shu S."/>
            <person name="Lovell J.T."/>
            <person name="Sreedasyam A."/>
            <person name="Maumus F."/>
            <person name="Tiley G.P."/>
            <person name="Fernandez-Pozo N."/>
            <person name="Barry K."/>
            <person name="Chen C."/>
            <person name="Wang M."/>
            <person name="Lipzen A."/>
            <person name="Daum C."/>
            <person name="Saski C.A."/>
            <person name="Payton A.C."/>
            <person name="Mcbreen J.C."/>
            <person name="Conrad R.E."/>
            <person name="Kollar L.M."/>
            <person name="Olsson S."/>
            <person name="Huttunen S."/>
            <person name="Landis J.B."/>
            <person name="Wickett N.J."/>
            <person name="Johnson M.G."/>
            <person name="Rensing S.A."/>
            <person name="Grimwood J."/>
            <person name="Schmutz J."/>
            <person name="Mcdaniel S.F."/>
        </authorList>
    </citation>
    <scope>NUCLEOTIDE SEQUENCE</scope>
    <source>
        <strain evidence="2">R40</strain>
    </source>
</reference>
<keyword evidence="3" id="KW-1185">Reference proteome</keyword>
<comment type="caution">
    <text evidence="2">The sequence shown here is derived from an EMBL/GenBank/DDBJ whole genome shotgun (WGS) entry which is preliminary data.</text>
</comment>
<evidence type="ECO:0000256" key="1">
    <source>
        <dbReference type="SAM" id="Phobius"/>
    </source>
</evidence>
<name>A0A8T0G912_CERPU</name>
<proteinExistence type="predicted"/>
<sequence>MIRVTSPGPLKARLRLLHKSSPTLPENKPCSQSQQMNFYFFFCISLILFQVYQIHGKCKNHLMGTIDGQVFFPGTTNASILVSACSVSMNLDGFKILRPKTLRFRWIFPGS</sequence>
<dbReference type="AlphaFoldDB" id="A0A8T0G912"/>
<evidence type="ECO:0000313" key="3">
    <source>
        <dbReference type="Proteomes" id="UP000822688"/>
    </source>
</evidence>